<name>A0A7J6LDB2_PERCH</name>
<dbReference type="OrthoDB" id="468237at2759"/>
<reference evidence="1 2" key="1">
    <citation type="submission" date="2020-04" db="EMBL/GenBank/DDBJ databases">
        <title>Perkinsus chesapeaki whole genome sequence.</title>
        <authorList>
            <person name="Bogema D.R."/>
        </authorList>
    </citation>
    <scope>NUCLEOTIDE SEQUENCE [LARGE SCALE GENOMIC DNA]</scope>
    <source>
        <strain evidence="1">ATCC PRA-425</strain>
    </source>
</reference>
<comment type="caution">
    <text evidence="1">The sequence shown here is derived from an EMBL/GenBank/DDBJ whole genome shotgun (WGS) entry which is preliminary data.</text>
</comment>
<evidence type="ECO:0000313" key="1">
    <source>
        <dbReference type="EMBL" id="KAF4657173.1"/>
    </source>
</evidence>
<protein>
    <submittedName>
        <fullName evidence="1">Uncharacterized protein</fullName>
    </submittedName>
</protein>
<dbReference type="EMBL" id="JAAPAO010000556">
    <property type="protein sequence ID" value="KAF4657173.1"/>
    <property type="molecule type" value="Genomic_DNA"/>
</dbReference>
<dbReference type="Proteomes" id="UP000591131">
    <property type="component" value="Unassembled WGS sequence"/>
</dbReference>
<proteinExistence type="predicted"/>
<keyword evidence="2" id="KW-1185">Reference proteome</keyword>
<accession>A0A7J6LDB2</accession>
<evidence type="ECO:0000313" key="2">
    <source>
        <dbReference type="Proteomes" id="UP000591131"/>
    </source>
</evidence>
<dbReference type="AlphaFoldDB" id="A0A7J6LDB2"/>
<gene>
    <name evidence="1" type="ORF">FOL47_008568</name>
</gene>
<organism evidence="1 2">
    <name type="scientific">Perkinsus chesapeaki</name>
    <name type="common">Clam parasite</name>
    <name type="synonym">Perkinsus andrewsi</name>
    <dbReference type="NCBI Taxonomy" id="330153"/>
    <lineage>
        <taxon>Eukaryota</taxon>
        <taxon>Sar</taxon>
        <taxon>Alveolata</taxon>
        <taxon>Perkinsozoa</taxon>
        <taxon>Perkinsea</taxon>
        <taxon>Perkinsida</taxon>
        <taxon>Perkinsidae</taxon>
        <taxon>Perkinsus</taxon>
    </lineage>
</organism>
<sequence>MCDVKVSMGNSTGLVPLRGDCSPLPIMDDNDLSVLEEQRRLLGEMTAHLIKNMTFDQASASDIRRARNLTLLSELYEEAAVAYNEGDKDKLRALIGTSEQLAACGSLRPPRLQSDDLATVDSMSS</sequence>